<dbReference type="Pfam" id="PF00583">
    <property type="entry name" value="Acetyltransf_1"/>
    <property type="match status" value="1"/>
</dbReference>
<dbReference type="SUPFAM" id="SSF55729">
    <property type="entry name" value="Acyl-CoA N-acyltransferases (Nat)"/>
    <property type="match status" value="1"/>
</dbReference>
<evidence type="ECO:0000313" key="3">
    <source>
        <dbReference type="Proteomes" id="UP000195913"/>
    </source>
</evidence>
<reference evidence="2 3" key="1">
    <citation type="submission" date="2017-02" db="EMBL/GenBank/DDBJ databases">
        <authorList>
            <person name="Peterson S.W."/>
        </authorList>
    </citation>
    <scope>NUCLEOTIDE SEQUENCE [LARGE SCALE GENOMIC DNA]</scope>
    <source>
        <strain evidence="2 3">B Ar 00.02</strain>
    </source>
</reference>
<evidence type="ECO:0000259" key="1">
    <source>
        <dbReference type="PROSITE" id="PS51186"/>
    </source>
</evidence>
<proteinExistence type="predicted"/>
<dbReference type="EMBL" id="FUHW01000027">
    <property type="protein sequence ID" value="SJM63220.1"/>
    <property type="molecule type" value="Genomic_DNA"/>
</dbReference>
<keyword evidence="3" id="KW-1185">Reference proteome</keyword>
<dbReference type="Gene3D" id="3.40.630.30">
    <property type="match status" value="1"/>
</dbReference>
<sequence>MTLVTTTSLQMTSAGSLNPAARPLPEGARIERVPGITADYSKFLYRSVGGSWNWADRLPLTREQWSAEVQRDGSETWVLTVDGAPAGYIELGGSADGVVEIVYFGLFPEQLGRGLGGLLLSEGTARAWDLHTRWEGFAAVHRVWVHTCSLDGPAALANYRARGFEVFAVEEADQVVGDGSSGLWPEA</sequence>
<gene>
    <name evidence="2" type="ORF">FM101_07765</name>
</gene>
<dbReference type="Proteomes" id="UP000195913">
    <property type="component" value="Unassembled WGS sequence"/>
</dbReference>
<protein>
    <recommendedName>
        <fullName evidence="1">N-acetyltransferase domain-containing protein</fullName>
    </recommendedName>
</protein>
<dbReference type="RefSeq" id="WP_241895324.1">
    <property type="nucleotide sequence ID" value="NZ_FUHW01000027.1"/>
</dbReference>
<dbReference type="PROSITE" id="PS51186">
    <property type="entry name" value="GNAT"/>
    <property type="match status" value="1"/>
</dbReference>
<evidence type="ECO:0000313" key="2">
    <source>
        <dbReference type="EMBL" id="SJM63220.1"/>
    </source>
</evidence>
<organism evidence="2 3">
    <name type="scientific">Arthrobacter rhombi</name>
    <dbReference type="NCBI Taxonomy" id="71253"/>
    <lineage>
        <taxon>Bacteria</taxon>
        <taxon>Bacillati</taxon>
        <taxon>Actinomycetota</taxon>
        <taxon>Actinomycetes</taxon>
        <taxon>Micrococcales</taxon>
        <taxon>Micrococcaceae</taxon>
        <taxon>Arthrobacter</taxon>
    </lineage>
</organism>
<dbReference type="GO" id="GO:0016747">
    <property type="term" value="F:acyltransferase activity, transferring groups other than amino-acyl groups"/>
    <property type="evidence" value="ECO:0007669"/>
    <property type="project" value="InterPro"/>
</dbReference>
<name>A0A1R4G4P0_9MICC</name>
<dbReference type="AlphaFoldDB" id="A0A1R4G4P0"/>
<feature type="domain" description="N-acetyltransferase" evidence="1">
    <location>
        <begin position="31"/>
        <end position="187"/>
    </location>
</feature>
<dbReference type="InterPro" id="IPR000182">
    <property type="entry name" value="GNAT_dom"/>
</dbReference>
<dbReference type="InterPro" id="IPR016181">
    <property type="entry name" value="Acyl_CoA_acyltransferase"/>
</dbReference>
<accession>A0A1R4G4P0</accession>